<dbReference type="FunFam" id="3.20.20.80:FF:000038">
    <property type="entry name" value="1,3-beta-glucanosyltransferase"/>
    <property type="match status" value="1"/>
</dbReference>
<proteinExistence type="inferred from homology"/>
<dbReference type="GO" id="GO:0098552">
    <property type="term" value="C:side of membrane"/>
    <property type="evidence" value="ECO:0007669"/>
    <property type="project" value="UniProtKB-KW"/>
</dbReference>
<dbReference type="GO" id="GO:1903561">
    <property type="term" value="C:extracellular vesicle"/>
    <property type="evidence" value="ECO:0007669"/>
    <property type="project" value="UniProtKB-ARBA"/>
</dbReference>
<organism evidence="13 14">
    <name type="scientific">Scheffersomyces spartinae</name>
    <dbReference type="NCBI Taxonomy" id="45513"/>
    <lineage>
        <taxon>Eukaryota</taxon>
        <taxon>Fungi</taxon>
        <taxon>Dikarya</taxon>
        <taxon>Ascomycota</taxon>
        <taxon>Saccharomycotina</taxon>
        <taxon>Pichiomycetes</taxon>
        <taxon>Debaryomycetaceae</taxon>
        <taxon>Scheffersomyces</taxon>
    </lineage>
</organism>
<dbReference type="GO" id="GO:0042124">
    <property type="term" value="F:1,3-beta-glucanosyltransferase activity"/>
    <property type="evidence" value="ECO:0007669"/>
    <property type="project" value="TreeGrafter"/>
</dbReference>
<dbReference type="GO" id="GO:0005886">
    <property type="term" value="C:plasma membrane"/>
    <property type="evidence" value="ECO:0007669"/>
    <property type="project" value="UniProtKB-SubCell"/>
</dbReference>
<dbReference type="GO" id="GO:0031505">
    <property type="term" value="P:fungal-type cell wall organization"/>
    <property type="evidence" value="ECO:0007669"/>
    <property type="project" value="UniProtKB-ARBA"/>
</dbReference>
<reference evidence="13" key="1">
    <citation type="submission" date="2021-03" db="EMBL/GenBank/DDBJ databases">
        <authorList>
            <person name="Palmer J.M."/>
        </authorList>
    </citation>
    <scope>NUCLEOTIDE SEQUENCE</scope>
    <source>
        <strain evidence="13">ARV_011</strain>
    </source>
</reference>
<dbReference type="EMBL" id="JAHMUF010000007">
    <property type="protein sequence ID" value="KAG7194528.1"/>
    <property type="molecule type" value="Genomic_DNA"/>
</dbReference>
<keyword evidence="3" id="KW-1003">Cell membrane</keyword>
<dbReference type="InterPro" id="IPR017853">
    <property type="entry name" value="GH"/>
</dbReference>
<feature type="chain" id="PRO_5040531929" description="1,3-beta-glucanosyltransferase" evidence="10">
    <location>
        <begin position="20"/>
        <end position="541"/>
    </location>
</feature>
<comment type="subcellular location">
    <subcellularLocation>
        <location evidence="1 10">Cell membrane</location>
        <topology evidence="1 10">Lipid-anchor</topology>
        <topology evidence="1 10">GPI-anchor</topology>
    </subcellularLocation>
</comment>
<evidence type="ECO:0000256" key="8">
    <source>
        <dbReference type="ARBA" id="ARBA00023180"/>
    </source>
</evidence>
<keyword evidence="6 10" id="KW-0472">Membrane</keyword>
<keyword evidence="4 10" id="KW-0336">GPI-anchor</keyword>
<comment type="caution">
    <text evidence="13">The sequence shown here is derived from an EMBL/GenBank/DDBJ whole genome shotgun (WGS) entry which is preliminary data.</text>
</comment>
<keyword evidence="7" id="KW-1015">Disulfide bond</keyword>
<evidence type="ECO:0000256" key="11">
    <source>
        <dbReference type="SAM" id="MobiDB-lite"/>
    </source>
</evidence>
<evidence type="ECO:0000313" key="14">
    <source>
        <dbReference type="Proteomes" id="UP000790833"/>
    </source>
</evidence>
<evidence type="ECO:0000256" key="3">
    <source>
        <dbReference type="ARBA" id="ARBA00022475"/>
    </source>
</evidence>
<comment type="similarity">
    <text evidence="2 10">Belongs to the glycosyl hydrolase 72 family.</text>
</comment>
<feature type="signal peptide" evidence="10">
    <location>
        <begin position="1"/>
        <end position="19"/>
    </location>
</feature>
<accession>A0A9P7VAR3</accession>
<dbReference type="GO" id="GO:0071970">
    <property type="term" value="P:fungal-type cell wall (1-&gt;3)-beta-D-glucan biosynthetic process"/>
    <property type="evidence" value="ECO:0007669"/>
    <property type="project" value="TreeGrafter"/>
</dbReference>
<evidence type="ECO:0000256" key="5">
    <source>
        <dbReference type="ARBA" id="ARBA00022729"/>
    </source>
</evidence>
<keyword evidence="9 10" id="KW-0449">Lipoprotein</keyword>
<evidence type="ECO:0000259" key="12">
    <source>
        <dbReference type="SMART" id="SM00768"/>
    </source>
</evidence>
<evidence type="ECO:0000256" key="7">
    <source>
        <dbReference type="ARBA" id="ARBA00023157"/>
    </source>
</evidence>
<evidence type="ECO:0000256" key="6">
    <source>
        <dbReference type="ARBA" id="ARBA00023136"/>
    </source>
</evidence>
<sequence length="541" mass="57231">MLFKNLVSVLATCAAAVSAADLPALEIVGNKFFYSNNGSQFLLKGVAYQQNTANLSSTDNATFVDPLADAKACARDVPYLAALETNVIRVYSLDVTQDHTACMNLLQEAGIYVIADLSTPDLSINRDDPEWTVELYDRYTSVVDAFQNYTNILGFFAGNEVTNAVNNTNASAFVKAAVRDTKAYIKSQGYRLIPVGYSANDDIDIRLELAEYFACGSEDSAADFFGINMYSWCGTSATFKSSGYQNITEQYANLGIPLFFSEYGCNLVQPRKFTDVGTIYSSEMTGVWSGAIVYMYFQEENDYGLVTIGSNDKVTTLPDYSYLSVQIASVSPTLIKSAQAANVTATTCPAIGANWQATTLLPPTPDKSACECMDESLSCVVDGSVSSDDYQSLFEYVCYHIDCSGINANGTSGDYGAYSPCSNQQRLNFVLDLYYKAQGSSSSACDFSGSASLKSASTAGSCASVLSAAGESGMGTVVPASTTKGSGSSGSASGSKASASASGSSTSTKLSGAIASYNLNIKYQVIVVAISMVFGAGLVCL</sequence>
<dbReference type="FunFam" id="1.20.58.1040:FF:000005">
    <property type="entry name" value="1,3-beta-glucanosyltransferase"/>
    <property type="match status" value="1"/>
</dbReference>
<keyword evidence="5 10" id="KW-0732">Signal</keyword>
<dbReference type="PANTHER" id="PTHR31468:SF2">
    <property type="entry name" value="1,3-BETA-GLUCANOSYLTRANSFERASE GAS1"/>
    <property type="match status" value="1"/>
</dbReference>
<dbReference type="Proteomes" id="UP000790833">
    <property type="component" value="Unassembled WGS sequence"/>
</dbReference>
<dbReference type="InterPro" id="IPR012946">
    <property type="entry name" value="X8"/>
</dbReference>
<dbReference type="Gene3D" id="1.20.58.1040">
    <property type="match status" value="1"/>
</dbReference>
<comment type="function">
    <text evidence="10">Splits internally a 1,3-beta-glucan molecule and transfers the newly generated reducing end (the donor) to the non-reducing end of another 1,3-beta-glucan molecule (the acceptor) forming a 1,3-beta linkage, resulting in the elongation of 1,3-beta-glucan chains in the cell wall.</text>
</comment>
<dbReference type="GeneID" id="66118117"/>
<feature type="domain" description="X8" evidence="12">
    <location>
        <begin position="377"/>
        <end position="464"/>
    </location>
</feature>
<evidence type="ECO:0000256" key="10">
    <source>
        <dbReference type="RuleBase" id="RU361209"/>
    </source>
</evidence>
<dbReference type="RefSeq" id="XP_043050075.1">
    <property type="nucleotide sequence ID" value="XM_043195409.1"/>
</dbReference>
<dbReference type="Gene3D" id="3.20.20.80">
    <property type="entry name" value="Glycosidases"/>
    <property type="match status" value="1"/>
</dbReference>
<gene>
    <name evidence="13" type="primary">GAS1_2</name>
    <name evidence="13" type="ORF">KQ657_004743</name>
</gene>
<evidence type="ECO:0000256" key="2">
    <source>
        <dbReference type="ARBA" id="ARBA00007528"/>
    </source>
</evidence>
<protein>
    <recommendedName>
        <fullName evidence="10">1,3-beta-glucanosyltransferase</fullName>
        <ecNumber evidence="10">2.4.1.-</ecNumber>
    </recommendedName>
</protein>
<keyword evidence="14" id="KW-1185">Reference proteome</keyword>
<dbReference type="PANTHER" id="PTHR31468">
    <property type="entry name" value="1,3-BETA-GLUCANOSYLTRANSFERASE GAS1"/>
    <property type="match status" value="1"/>
</dbReference>
<evidence type="ECO:0000256" key="1">
    <source>
        <dbReference type="ARBA" id="ARBA00004609"/>
    </source>
</evidence>
<dbReference type="GO" id="GO:0030445">
    <property type="term" value="C:yeast-form cell wall"/>
    <property type="evidence" value="ECO:0007669"/>
    <property type="project" value="UniProtKB-ARBA"/>
</dbReference>
<dbReference type="OrthoDB" id="421038at2759"/>
<dbReference type="EC" id="2.4.1.-" evidence="10"/>
<dbReference type="AlphaFoldDB" id="A0A9P7VAR3"/>
<dbReference type="SUPFAM" id="SSF51445">
    <property type="entry name" value="(Trans)glycosidases"/>
    <property type="match status" value="1"/>
</dbReference>
<dbReference type="Pfam" id="PF03198">
    <property type="entry name" value="Glyco_hydro_72"/>
    <property type="match status" value="1"/>
</dbReference>
<evidence type="ECO:0000256" key="4">
    <source>
        <dbReference type="ARBA" id="ARBA00022622"/>
    </source>
</evidence>
<name>A0A9P7VAR3_9ASCO</name>
<dbReference type="InterPro" id="IPR004886">
    <property type="entry name" value="Glucanosyltransferase"/>
</dbReference>
<evidence type="ECO:0000256" key="9">
    <source>
        <dbReference type="ARBA" id="ARBA00023288"/>
    </source>
</evidence>
<keyword evidence="10" id="KW-0808">Transferase</keyword>
<dbReference type="Pfam" id="PF07983">
    <property type="entry name" value="X8"/>
    <property type="match status" value="1"/>
</dbReference>
<keyword evidence="8" id="KW-0325">Glycoprotein</keyword>
<feature type="region of interest" description="Disordered" evidence="11">
    <location>
        <begin position="480"/>
        <end position="507"/>
    </location>
</feature>
<evidence type="ECO:0000313" key="13">
    <source>
        <dbReference type="EMBL" id="KAG7194528.1"/>
    </source>
</evidence>
<dbReference type="SMART" id="SM00768">
    <property type="entry name" value="X8"/>
    <property type="match status" value="1"/>
</dbReference>